<evidence type="ECO:0000313" key="7">
    <source>
        <dbReference type="EMBL" id="ODV64256.1"/>
    </source>
</evidence>
<evidence type="ECO:0000256" key="6">
    <source>
        <dbReference type="SAM" id="MobiDB-lite"/>
    </source>
</evidence>
<feature type="compositionally biased region" description="Acidic residues" evidence="6">
    <location>
        <begin position="1266"/>
        <end position="1284"/>
    </location>
</feature>
<dbReference type="InterPro" id="IPR011989">
    <property type="entry name" value="ARM-like"/>
</dbReference>
<keyword evidence="3" id="KW-0498">Mitosis</keyword>
<dbReference type="GO" id="GO:0042138">
    <property type="term" value="P:meiotic DNA double-strand break formation"/>
    <property type="evidence" value="ECO:0007669"/>
    <property type="project" value="EnsemblFungi"/>
</dbReference>
<dbReference type="GO" id="GO:0007076">
    <property type="term" value="P:mitotic chromosome condensation"/>
    <property type="evidence" value="ECO:0007669"/>
    <property type="project" value="EnsemblFungi"/>
</dbReference>
<dbReference type="InterPro" id="IPR016024">
    <property type="entry name" value="ARM-type_fold"/>
</dbReference>
<keyword evidence="4" id="KW-0539">Nucleus</keyword>
<dbReference type="RefSeq" id="XP_020050563.1">
    <property type="nucleotide sequence ID" value="XM_020190076.1"/>
</dbReference>
<dbReference type="GO" id="GO:0006302">
    <property type="term" value="P:double-strand break repair"/>
    <property type="evidence" value="ECO:0007669"/>
    <property type="project" value="EnsemblFungi"/>
</dbReference>
<evidence type="ECO:0000313" key="8">
    <source>
        <dbReference type="Proteomes" id="UP000095038"/>
    </source>
</evidence>
<evidence type="ECO:0000256" key="4">
    <source>
        <dbReference type="ARBA" id="ARBA00023242"/>
    </source>
</evidence>
<keyword evidence="5" id="KW-0131">Cell cycle</keyword>
<name>A0A1D2VRM1_9ASCO</name>
<dbReference type="PANTHER" id="PTHR12663:SF0">
    <property type="entry name" value="PRECOCIOUS DISSOCIATION OF SISTERS 5, ISOFORM A"/>
    <property type="match status" value="1"/>
</dbReference>
<keyword evidence="2" id="KW-0132">Cell division</keyword>
<dbReference type="Proteomes" id="UP000095038">
    <property type="component" value="Unassembled WGS sequence"/>
</dbReference>
<dbReference type="FunCoup" id="A0A1D2VRM1">
    <property type="interactions" value="907"/>
</dbReference>
<dbReference type="Pfam" id="PF20168">
    <property type="entry name" value="PDS5"/>
    <property type="match status" value="1"/>
</dbReference>
<feature type="region of interest" description="Disordered" evidence="6">
    <location>
        <begin position="1212"/>
        <end position="1284"/>
    </location>
</feature>
<dbReference type="PANTHER" id="PTHR12663">
    <property type="entry name" value="ANDROGEN INDUCED INHIBITOR OF PROLIFERATION AS3 / PDS5-RELATED"/>
    <property type="match status" value="1"/>
</dbReference>
<reference evidence="8" key="1">
    <citation type="submission" date="2016-05" db="EMBL/GenBank/DDBJ databases">
        <title>Comparative genomics of biotechnologically important yeasts.</title>
        <authorList>
            <consortium name="DOE Joint Genome Institute"/>
            <person name="Riley R."/>
            <person name="Haridas S."/>
            <person name="Wolfe K.H."/>
            <person name="Lopes M.R."/>
            <person name="Hittinger C.T."/>
            <person name="Goker M."/>
            <person name="Salamov A."/>
            <person name="Wisecaver J."/>
            <person name="Long T.M."/>
            <person name="Aerts A.L."/>
            <person name="Barry K."/>
            <person name="Choi C."/>
            <person name="Clum A."/>
            <person name="Coughlan A.Y."/>
            <person name="Deshpande S."/>
            <person name="Douglass A.P."/>
            <person name="Hanson S.J."/>
            <person name="Klenk H.-P."/>
            <person name="Labutti K."/>
            <person name="Lapidus A."/>
            <person name="Lindquist E."/>
            <person name="Lipzen A."/>
            <person name="Meier-Kolthoff J.P."/>
            <person name="Ohm R.A."/>
            <person name="Otillar R.P."/>
            <person name="Pangilinan J."/>
            <person name="Peng Y."/>
            <person name="Rokas A."/>
            <person name="Rosa C.A."/>
            <person name="Scheuner C."/>
            <person name="Sibirny A.A."/>
            <person name="Slot J.C."/>
            <person name="Stielow J.B."/>
            <person name="Sun H."/>
            <person name="Kurtzman C.P."/>
            <person name="Blackwell M."/>
            <person name="Grigoriev I.V."/>
            <person name="Jeffries T.W."/>
        </authorList>
    </citation>
    <scope>NUCLEOTIDE SEQUENCE [LARGE SCALE GENOMIC DNA]</scope>
    <source>
        <strain evidence="8">DSM 1968</strain>
    </source>
</reference>
<dbReference type="GeneID" id="30963712"/>
<dbReference type="GO" id="GO:0140588">
    <property type="term" value="P:chromatin looping"/>
    <property type="evidence" value="ECO:0007669"/>
    <property type="project" value="EnsemblFungi"/>
</dbReference>
<dbReference type="STRING" id="1344418.A0A1D2VRM1"/>
<evidence type="ECO:0000256" key="2">
    <source>
        <dbReference type="ARBA" id="ARBA00022618"/>
    </source>
</evidence>
<dbReference type="GO" id="GO:0007130">
    <property type="term" value="P:synaptonemal complex assembly"/>
    <property type="evidence" value="ECO:0007669"/>
    <property type="project" value="EnsemblFungi"/>
</dbReference>
<keyword evidence="8" id="KW-1185">Reference proteome</keyword>
<dbReference type="SUPFAM" id="SSF48371">
    <property type="entry name" value="ARM repeat"/>
    <property type="match status" value="1"/>
</dbReference>
<proteinExistence type="predicted"/>
<comment type="subcellular location">
    <subcellularLocation>
        <location evidence="1">Nucleus</location>
    </subcellularLocation>
</comment>
<sequence>MAKSASLQKLKFKESIIPTIKDPISAKVLLNRLTNLFNELTSVDQEKVDLSTFDAVKKDLVNQKLLKHNDQGVSVYVASCIADLLRIYAPDAPFTANQLTDIFKLFLKNFKNLGNPDGPYYDQVVYLLKRLAEVRSIILITDLPKSESLIEKLFDLFYNVLSTKNVQKNLIPVISMILGEVIAEAESIPLSVLKLILNKFLTNTTNPSNINLITSSLNISSPSFAYTVAICQTNSDRLSAQLNKFISDILNENIRLIANDEEEDDDIDPKVAMKNLEKVHKLIVEIWKYVPDLLSSVMGLIDDELLSDDVKQRVLATEAIGKIIVHQSPKVNFVVKHHETWIKWLKKTLDISPQVRIKWIEESSKILVSRTDLIADISNGISKSLIDSDEKVRLSACKMLNENLQPSVFISRFSNNITIMKTLGQLVREKHSEIRNEAIKILGNLYNYAINDLISLDLDNFSTIKQKDNKKDDSSDLNNKNDLVSWIPNSIFNLIYINDKEINYSVDITLFEHFFPIESNNEIRVKRLLYILNSLDDRALKSFQAFNKRQKRLSEAFLTLLNLCEKFNGGTISDQKQKELLEKNINKVLQWLCVQMPGNLNTYNVLDRFVKLNNRRLFHLIKLCVSSDSDYETIKNSLKELFNRLTDSKTINNLPSSGQNELISVSTTDMIKNFKLFMYRSSVIFFNKSNISIIMSYTKDETSPFNRIANEIIEQISNIIPNVFQNHIHDGKISEDEMEVDKPYDINIKSLKASFLFFKRYPSYLPTDEHYFNSLKDFSINGSPLEAKYAIKIICLSKQNESLSSSIFKELYPLNYKSSNFVTSLSTIAELFLYQKSLVEPEAAEITSYLIKEVLLENRVSADDENDPDWIRNGELENKVYDECYAKVFALKVFVNRLKSLESEPNAEELAVMVLKLFVSLISNGGEIVSKKSANWPTPKHFQAILRLNTGLMFLKLAKLPVYSKMIRPSTISTLIFLIQDENINVRKEFVTKLKKYLNNQVISERFIPLIFFIAHEPNDQFKLDVRTWIKSSFNRKLQIKEGSKDITFERSFVRLLHLITHHHEFIDLNEKQKAEDNKLFFAYSFAMVYISFYLDCIATQENISLLYYFSNRIKQYRDALVAGELYELDNPPDSIYSIYRVSELACMLIKALAKQKNWILQTWPGKIQLFADLFSPMQSTKEAQKVASTVFIKESILKRLQSQVETETGIKKHVKIPPTTPAKRGRKRKSIEKTPSAKKDKKMAINTPVRRSSRARKIVNYAGDSESEGETGDEFDGESSIED</sequence>
<dbReference type="EMBL" id="KV454475">
    <property type="protein sequence ID" value="ODV64256.1"/>
    <property type="molecule type" value="Genomic_DNA"/>
</dbReference>
<evidence type="ECO:0000256" key="5">
    <source>
        <dbReference type="ARBA" id="ARBA00023306"/>
    </source>
</evidence>
<dbReference type="InParanoid" id="A0A1D2VRM1"/>
<dbReference type="GO" id="GO:0005198">
    <property type="term" value="F:structural molecule activity"/>
    <property type="evidence" value="ECO:0007669"/>
    <property type="project" value="EnsemblFungi"/>
</dbReference>
<dbReference type="GO" id="GO:0051301">
    <property type="term" value="P:cell division"/>
    <property type="evidence" value="ECO:0007669"/>
    <property type="project" value="UniProtKB-KW"/>
</dbReference>
<dbReference type="GO" id="GO:0007064">
    <property type="term" value="P:mitotic sister chromatid cohesion"/>
    <property type="evidence" value="ECO:0007669"/>
    <property type="project" value="EnsemblFungi"/>
</dbReference>
<organism evidence="7 8">
    <name type="scientific">Ascoidea rubescens DSM 1968</name>
    <dbReference type="NCBI Taxonomy" id="1344418"/>
    <lineage>
        <taxon>Eukaryota</taxon>
        <taxon>Fungi</taxon>
        <taxon>Dikarya</taxon>
        <taxon>Ascomycota</taxon>
        <taxon>Saccharomycotina</taxon>
        <taxon>Saccharomycetes</taxon>
        <taxon>Ascoideaceae</taxon>
        <taxon>Ascoidea</taxon>
    </lineage>
</organism>
<evidence type="ECO:0008006" key="9">
    <source>
        <dbReference type="Google" id="ProtNLM"/>
    </source>
</evidence>
<gene>
    <name evidence="7" type="ORF">ASCRUDRAFT_28895</name>
</gene>
<evidence type="ECO:0000256" key="1">
    <source>
        <dbReference type="ARBA" id="ARBA00004123"/>
    </source>
</evidence>
<dbReference type="OrthoDB" id="200660at2759"/>
<dbReference type="Gene3D" id="1.25.10.10">
    <property type="entry name" value="Leucine-rich Repeat Variant"/>
    <property type="match status" value="1"/>
</dbReference>
<dbReference type="InterPro" id="IPR039776">
    <property type="entry name" value="Pds5"/>
</dbReference>
<protein>
    <recommendedName>
        <fullName evidence="9">Sister chromatid cohesion protein PDS5</fullName>
    </recommendedName>
</protein>
<dbReference type="GO" id="GO:0035808">
    <property type="term" value="C:meiotic recombination initiation complex"/>
    <property type="evidence" value="ECO:0007669"/>
    <property type="project" value="EnsemblFungi"/>
</dbReference>
<dbReference type="GO" id="GO:0000785">
    <property type="term" value="C:chromatin"/>
    <property type="evidence" value="ECO:0007669"/>
    <property type="project" value="TreeGrafter"/>
</dbReference>
<dbReference type="CDD" id="cd19953">
    <property type="entry name" value="PDS5"/>
    <property type="match status" value="1"/>
</dbReference>
<accession>A0A1D2VRM1</accession>
<dbReference type="GO" id="GO:0005829">
    <property type="term" value="C:cytosol"/>
    <property type="evidence" value="ECO:0007669"/>
    <property type="project" value="EnsemblFungi"/>
</dbReference>
<evidence type="ECO:0000256" key="3">
    <source>
        <dbReference type="ARBA" id="ARBA00022776"/>
    </source>
</evidence>